<dbReference type="Proteomes" id="UP001295469">
    <property type="component" value="Chromosome C09"/>
</dbReference>
<feature type="transmembrane region" description="Helical" evidence="1">
    <location>
        <begin position="6"/>
        <end position="23"/>
    </location>
</feature>
<dbReference type="EMBL" id="HG994373">
    <property type="protein sequence ID" value="CAF1721274.1"/>
    <property type="molecule type" value="Genomic_DNA"/>
</dbReference>
<name>A0A816INI0_BRANA</name>
<keyword evidence="1" id="KW-0472">Membrane</keyword>
<keyword evidence="1" id="KW-0812">Transmembrane</keyword>
<sequence length="109" mass="12426">MSPLPYFYITHLICLYNIPHFVFKISSSLRTKTSNMSSHAKRLVIFIALILAITSTDVSDATLRHIMNLRSNKGIKEGNEIKERELVEFHLDYARTGANQDHEPGKGRP</sequence>
<accession>A0A816INI0</accession>
<gene>
    <name evidence="2" type="ORF">DARMORV10_C09P17690.1</name>
</gene>
<reference evidence="2" key="1">
    <citation type="submission" date="2021-01" db="EMBL/GenBank/DDBJ databases">
        <authorList>
            <consortium name="Genoscope - CEA"/>
            <person name="William W."/>
        </authorList>
    </citation>
    <scope>NUCLEOTIDE SEQUENCE</scope>
</reference>
<evidence type="ECO:0000256" key="1">
    <source>
        <dbReference type="SAM" id="Phobius"/>
    </source>
</evidence>
<evidence type="ECO:0000313" key="2">
    <source>
        <dbReference type="EMBL" id="CAF1721274.1"/>
    </source>
</evidence>
<dbReference type="AlphaFoldDB" id="A0A816INI0"/>
<protein>
    <submittedName>
        <fullName evidence="2">(rape) hypothetical protein</fullName>
    </submittedName>
</protein>
<keyword evidence="1" id="KW-1133">Transmembrane helix</keyword>
<organism evidence="2">
    <name type="scientific">Brassica napus</name>
    <name type="common">Rape</name>
    <dbReference type="NCBI Taxonomy" id="3708"/>
    <lineage>
        <taxon>Eukaryota</taxon>
        <taxon>Viridiplantae</taxon>
        <taxon>Streptophyta</taxon>
        <taxon>Embryophyta</taxon>
        <taxon>Tracheophyta</taxon>
        <taxon>Spermatophyta</taxon>
        <taxon>Magnoliopsida</taxon>
        <taxon>eudicotyledons</taxon>
        <taxon>Gunneridae</taxon>
        <taxon>Pentapetalae</taxon>
        <taxon>rosids</taxon>
        <taxon>malvids</taxon>
        <taxon>Brassicales</taxon>
        <taxon>Brassicaceae</taxon>
        <taxon>Brassiceae</taxon>
        <taxon>Brassica</taxon>
    </lineage>
</organism>
<proteinExistence type="predicted"/>
<feature type="transmembrane region" description="Helical" evidence="1">
    <location>
        <begin position="43"/>
        <end position="63"/>
    </location>
</feature>